<reference evidence="1" key="1">
    <citation type="submission" date="2020-06" db="EMBL/GenBank/DDBJ databases">
        <title>Draft genome of Bugula neritina, a colonial animal packing powerful symbionts and potential medicines.</title>
        <authorList>
            <person name="Rayko M."/>
        </authorList>
    </citation>
    <scope>NUCLEOTIDE SEQUENCE [LARGE SCALE GENOMIC DNA]</scope>
    <source>
        <strain evidence="1">Kwan_BN1</strain>
    </source>
</reference>
<organism evidence="1 2">
    <name type="scientific">Bugula neritina</name>
    <name type="common">Brown bryozoan</name>
    <name type="synonym">Sertularia neritina</name>
    <dbReference type="NCBI Taxonomy" id="10212"/>
    <lineage>
        <taxon>Eukaryota</taxon>
        <taxon>Metazoa</taxon>
        <taxon>Spiralia</taxon>
        <taxon>Lophotrochozoa</taxon>
        <taxon>Bryozoa</taxon>
        <taxon>Gymnolaemata</taxon>
        <taxon>Cheilostomatida</taxon>
        <taxon>Flustrina</taxon>
        <taxon>Buguloidea</taxon>
        <taxon>Bugulidae</taxon>
        <taxon>Bugula</taxon>
    </lineage>
</organism>
<protein>
    <recommendedName>
        <fullName evidence="3">Steroid 5-alpha reductase C-terminal domain-containing protein</fullName>
    </recommendedName>
</protein>
<keyword evidence="2" id="KW-1185">Reference proteome</keyword>
<dbReference type="AlphaFoldDB" id="A0A7J7JUF8"/>
<evidence type="ECO:0008006" key="3">
    <source>
        <dbReference type="Google" id="ProtNLM"/>
    </source>
</evidence>
<proteinExistence type="predicted"/>
<dbReference type="Gene3D" id="1.20.120.1630">
    <property type="match status" value="1"/>
</dbReference>
<evidence type="ECO:0000313" key="1">
    <source>
        <dbReference type="EMBL" id="KAF6029291.1"/>
    </source>
</evidence>
<dbReference type="PANTHER" id="PTHR32251:SF17">
    <property type="entry name" value="STEROID 5-ALPHA REDUCTASE C-TERMINAL DOMAIN-CONTAINING PROTEIN"/>
    <property type="match status" value="1"/>
</dbReference>
<dbReference type="PROSITE" id="PS50244">
    <property type="entry name" value="S5A_REDUCTASE"/>
    <property type="match status" value="1"/>
</dbReference>
<dbReference type="PANTHER" id="PTHR32251">
    <property type="entry name" value="3-OXO-5-ALPHA-STEROID 4-DEHYDROGENASE"/>
    <property type="match status" value="1"/>
</dbReference>
<dbReference type="InterPro" id="IPR010721">
    <property type="entry name" value="UstE-like"/>
</dbReference>
<dbReference type="Proteomes" id="UP000593567">
    <property type="component" value="Unassembled WGS sequence"/>
</dbReference>
<dbReference type="OrthoDB" id="67965at2759"/>
<name>A0A7J7JUF8_BUGNE</name>
<accession>A0A7J7JUF8</accession>
<dbReference type="EMBL" id="VXIV02001834">
    <property type="protein sequence ID" value="KAF6029291.1"/>
    <property type="molecule type" value="Genomic_DNA"/>
</dbReference>
<dbReference type="GO" id="GO:0016020">
    <property type="term" value="C:membrane"/>
    <property type="evidence" value="ECO:0007669"/>
    <property type="project" value="TreeGrafter"/>
</dbReference>
<comment type="caution">
    <text evidence="1">The sequence shown here is derived from an EMBL/GenBank/DDBJ whole genome shotgun (WGS) entry which is preliminary data.</text>
</comment>
<evidence type="ECO:0000313" key="2">
    <source>
        <dbReference type="Proteomes" id="UP000593567"/>
    </source>
</evidence>
<gene>
    <name evidence="1" type="ORF">EB796_012397</name>
</gene>
<dbReference type="Pfam" id="PF06966">
    <property type="entry name" value="DUF1295"/>
    <property type="match status" value="1"/>
</dbReference>
<sequence length="190" mass="22016">MKLGLFLFTRILADGRDRRFNKIKEDPKRFFVAWFLQGVWVFTNILPTLIQNSKSVDVPIGKKEYLGWSSWFVGFLIQIVADHQKSVFRANPANADKFISTGLWRLSRHPNYFGEILMWFGLYLSAFDTLKGYDHLAVISPLFSTFILTKVSGIPMLEKSGLRRWGSDPNYRKYLEETPSLIPSLAKLFK</sequence>